<organism evidence="1 2">
    <name type="scientific">Candidatus Zambryskibacteria bacterium RIFCSPHIGHO2_02_FULL_43_14</name>
    <dbReference type="NCBI Taxonomy" id="1802748"/>
    <lineage>
        <taxon>Bacteria</taxon>
        <taxon>Candidatus Zambryskiibacteriota</taxon>
    </lineage>
</organism>
<dbReference type="Proteomes" id="UP000178175">
    <property type="component" value="Unassembled WGS sequence"/>
</dbReference>
<dbReference type="EMBL" id="MHVR01000010">
    <property type="protein sequence ID" value="OHA96155.1"/>
    <property type="molecule type" value="Genomic_DNA"/>
</dbReference>
<reference evidence="1 2" key="1">
    <citation type="journal article" date="2016" name="Nat. Commun.">
        <title>Thousands of microbial genomes shed light on interconnected biogeochemical processes in an aquifer system.</title>
        <authorList>
            <person name="Anantharaman K."/>
            <person name="Brown C.T."/>
            <person name="Hug L.A."/>
            <person name="Sharon I."/>
            <person name="Castelle C.J."/>
            <person name="Probst A.J."/>
            <person name="Thomas B.C."/>
            <person name="Singh A."/>
            <person name="Wilkins M.J."/>
            <person name="Karaoz U."/>
            <person name="Brodie E.L."/>
            <person name="Williams K.H."/>
            <person name="Hubbard S.S."/>
            <person name="Banfield J.F."/>
        </authorList>
    </citation>
    <scope>NUCLEOTIDE SEQUENCE [LARGE SCALE GENOMIC DNA]</scope>
</reference>
<name>A0A1G2TFR9_9BACT</name>
<accession>A0A1G2TFR9</accession>
<comment type="caution">
    <text evidence="1">The sequence shown here is derived from an EMBL/GenBank/DDBJ whole genome shotgun (WGS) entry which is preliminary data.</text>
</comment>
<gene>
    <name evidence="1" type="ORF">A3C70_03520</name>
</gene>
<proteinExistence type="predicted"/>
<protein>
    <recommendedName>
        <fullName evidence="3">Ribbon-helix-helix protein CopG domain-containing protein</fullName>
    </recommendedName>
</protein>
<sequence>MTEQVIFKIDKKLKEQAMKKAKREGLSLSVVLKSAARAYVDDEFKVGISYSPQLIRAIRQSEKEIREGKIFRGDLRELIKKV</sequence>
<evidence type="ECO:0000313" key="2">
    <source>
        <dbReference type="Proteomes" id="UP000178175"/>
    </source>
</evidence>
<dbReference type="AlphaFoldDB" id="A0A1G2TFR9"/>
<evidence type="ECO:0008006" key="3">
    <source>
        <dbReference type="Google" id="ProtNLM"/>
    </source>
</evidence>
<evidence type="ECO:0000313" key="1">
    <source>
        <dbReference type="EMBL" id="OHA96155.1"/>
    </source>
</evidence>